<feature type="compositionally biased region" description="Pro residues" evidence="3">
    <location>
        <begin position="917"/>
        <end position="929"/>
    </location>
</feature>
<evidence type="ECO:0000256" key="1">
    <source>
        <dbReference type="ARBA" id="ARBA00022722"/>
    </source>
</evidence>
<reference evidence="5 6" key="1">
    <citation type="journal article" date="2021" name="Sci. Rep.">
        <title>Genome sequencing of the multicellular alga Astrephomene provides insights into convergent evolution of germ-soma differentiation.</title>
        <authorList>
            <person name="Yamashita S."/>
            <person name="Yamamoto K."/>
            <person name="Matsuzaki R."/>
            <person name="Suzuki S."/>
            <person name="Yamaguchi H."/>
            <person name="Hirooka S."/>
            <person name="Minakuchi Y."/>
            <person name="Miyagishima S."/>
            <person name="Kawachi M."/>
            <person name="Toyoda A."/>
            <person name="Nozaki H."/>
        </authorList>
    </citation>
    <scope>NUCLEOTIDE SEQUENCE [LARGE SCALE GENOMIC DNA]</scope>
    <source>
        <strain evidence="5 6">NIES-4017</strain>
    </source>
</reference>
<dbReference type="GO" id="GO:0005737">
    <property type="term" value="C:cytoplasm"/>
    <property type="evidence" value="ECO:0007669"/>
    <property type="project" value="TreeGrafter"/>
</dbReference>
<dbReference type="GO" id="GO:0005634">
    <property type="term" value="C:nucleus"/>
    <property type="evidence" value="ECO:0007669"/>
    <property type="project" value="TreeGrafter"/>
</dbReference>
<feature type="compositionally biased region" description="Polar residues" evidence="3">
    <location>
        <begin position="329"/>
        <end position="362"/>
    </location>
</feature>
<evidence type="ECO:0000313" key="5">
    <source>
        <dbReference type="EMBL" id="GFR50153.1"/>
    </source>
</evidence>
<feature type="compositionally biased region" description="Low complexity" evidence="3">
    <location>
        <begin position="245"/>
        <end position="254"/>
    </location>
</feature>
<dbReference type="AlphaFoldDB" id="A0AAD3E0S7"/>
<dbReference type="GO" id="GO:0003676">
    <property type="term" value="F:nucleic acid binding"/>
    <property type="evidence" value="ECO:0007669"/>
    <property type="project" value="InterPro"/>
</dbReference>
<feature type="compositionally biased region" description="Low complexity" evidence="3">
    <location>
        <begin position="1104"/>
        <end position="1128"/>
    </location>
</feature>
<dbReference type="Pfam" id="PF01612">
    <property type="entry name" value="DNA_pol_A_exo1"/>
    <property type="match status" value="1"/>
</dbReference>
<keyword evidence="2" id="KW-0378">Hydrolase</keyword>
<dbReference type="GO" id="GO:0006139">
    <property type="term" value="P:nucleobase-containing compound metabolic process"/>
    <property type="evidence" value="ECO:0007669"/>
    <property type="project" value="InterPro"/>
</dbReference>
<feature type="region of interest" description="Disordered" evidence="3">
    <location>
        <begin position="240"/>
        <end position="285"/>
    </location>
</feature>
<feature type="region of interest" description="Disordered" evidence="3">
    <location>
        <begin position="327"/>
        <end position="367"/>
    </location>
</feature>
<comment type="caution">
    <text evidence="5">The sequence shown here is derived from an EMBL/GenBank/DDBJ whole genome shotgun (WGS) entry which is preliminary data.</text>
</comment>
<dbReference type="SUPFAM" id="SSF53098">
    <property type="entry name" value="Ribonuclease H-like"/>
    <property type="match status" value="1"/>
</dbReference>
<protein>
    <recommendedName>
        <fullName evidence="4">3'-5' exonuclease domain-containing protein</fullName>
    </recommendedName>
</protein>
<feature type="region of interest" description="Disordered" evidence="3">
    <location>
        <begin position="433"/>
        <end position="511"/>
    </location>
</feature>
<dbReference type="PANTHER" id="PTHR13620:SF104">
    <property type="entry name" value="EXONUCLEASE 3'-5' DOMAIN-CONTAINING PROTEIN 2"/>
    <property type="match status" value="1"/>
</dbReference>
<dbReference type="InterPro" id="IPR051132">
    <property type="entry name" value="3-5_Exonuclease_domain"/>
</dbReference>
<feature type="region of interest" description="Disordered" evidence="3">
    <location>
        <begin position="528"/>
        <end position="548"/>
    </location>
</feature>
<feature type="region of interest" description="Disordered" evidence="3">
    <location>
        <begin position="1036"/>
        <end position="1165"/>
    </location>
</feature>
<feature type="compositionally biased region" description="Acidic residues" evidence="3">
    <location>
        <begin position="386"/>
        <end position="398"/>
    </location>
</feature>
<sequence length="1165" mass="121519">MAVEGRTACTAHFSPAATPHFRPYRCQVRCGSTTIKCGLVDLPCNASLGIVAARPFSLSIAPCRRLTRWATIRVAPHSSNNTTHGSSNSGDSGALDVGPSCTSGSSSSSNHYHNHNADVPPHATNPQSADFDAALYLQETAAMAEGSYWQAGIPQPLQSQHLHSQPGIIGTASYDSLQQISGSNPDGGNTSSAGTDPSTSESSVSAYLDPDWLLWCNEAEAEALRNPGRGRNGSRSIFQSAELFGGNSRGSSSSNRRRRKSGKEWGAKDSNRSSQDGDWGAASGSDSIFHQRQAQQPLNEERLHSGFEEEDWADIPLELGDWAIPLTHGSEQSLPPSSTRSQQETSHSSTTAGHRKTGNSSDHGLWDVEDEPLSAYFGLLFDGTDEEKEEAGEEDGNADEGAASLGMWGPKIDSMGGWGGGYMDEEAAGAAAAGLTPAEGGSHSMGSGSKGTRDRGLGNDWRAWPGTGGGGGAGFDDYGRVSESISDHRMSSSSNSDGSSSNSGGSRGEGDSVGNAWYAGLLASTSGAAGAAGGGNPGAAKEARKPTEKEIRRAMAAASARIVRKGVQVEVPLPPLQHTADPPAANTTGDAAAARKAGAPAGVASFTAAAASENGTTTTWDAVHLLYNFGPTYKLLEKNARVKVVPLPEELLSLASHDVVHEVDDIFPGYGYGHGNSNGGREKGGASSRTSSSDERLPGCTAYTLSDGFEALLVQDVRSLVPAISWLRASLSPDLVLGIDTEWPPVFKPGTTSSLALMQLASPSRALLLHTAQMRRSATAPGGPLHRLLSDPTLTWVACGWSSGDRGGMERAFGGTLPNMQVLDVQAAAGAAGWPRLGLASLVRDVLGVEEFSKSRNTCMTNWAKGEMSEAKVRYAVLDALLPPLLLRQLRLFAALPGLRCCFCKQPFHAPAGMQQLPPPPLVKPPTGLPQPSDNPSASQQQQQQPPQEQQQQQQQDPQKPALSCDHCGRTFWSAQAAGRRRRGAAARHASAAHTSVLPAAGTMTDEGISAEGVACTPGRTYLFNGLLLPRQQRKWLFPPPGASQLSGGDEGEGGAGAAGKSRAARARSSSSRSSSETSPATTTGVQQGPADVTAGLPHEGKQKGSNKSSKGNSKGATKASSKGNSSGVGKQSTRKNTSKAVARASSGPGGSTRQKGLWEVFGRF</sequence>
<evidence type="ECO:0000256" key="2">
    <source>
        <dbReference type="ARBA" id="ARBA00022801"/>
    </source>
</evidence>
<dbReference type="Proteomes" id="UP001054857">
    <property type="component" value="Unassembled WGS sequence"/>
</dbReference>
<accession>A0AAD3E0S7</accession>
<dbReference type="PANTHER" id="PTHR13620">
    <property type="entry name" value="3-5 EXONUCLEASE"/>
    <property type="match status" value="1"/>
</dbReference>
<dbReference type="InterPro" id="IPR036397">
    <property type="entry name" value="RNaseH_sf"/>
</dbReference>
<gene>
    <name evidence="5" type="ORF">Agub_g12316</name>
</gene>
<feature type="region of interest" description="Disordered" evidence="3">
    <location>
        <begin position="177"/>
        <end position="204"/>
    </location>
</feature>
<feature type="region of interest" description="Disordered" evidence="3">
    <location>
        <begin position="674"/>
        <end position="697"/>
    </location>
</feature>
<dbReference type="Gene3D" id="3.30.420.10">
    <property type="entry name" value="Ribonuclease H-like superfamily/Ribonuclease H"/>
    <property type="match status" value="1"/>
</dbReference>
<dbReference type="EMBL" id="BMAR01000035">
    <property type="protein sequence ID" value="GFR50153.1"/>
    <property type="molecule type" value="Genomic_DNA"/>
</dbReference>
<keyword evidence="6" id="KW-1185">Reference proteome</keyword>
<feature type="compositionally biased region" description="Basic and acidic residues" evidence="3">
    <location>
        <begin position="477"/>
        <end position="490"/>
    </location>
</feature>
<feature type="domain" description="3'-5' exonuclease" evidence="4">
    <location>
        <begin position="736"/>
        <end position="882"/>
    </location>
</feature>
<dbReference type="InterPro" id="IPR012337">
    <property type="entry name" value="RNaseH-like_sf"/>
</dbReference>
<name>A0AAD3E0S7_9CHLO</name>
<feature type="compositionally biased region" description="Low complexity" evidence="3">
    <location>
        <begin position="77"/>
        <end position="93"/>
    </location>
</feature>
<organism evidence="5 6">
    <name type="scientific">Astrephomene gubernaculifera</name>
    <dbReference type="NCBI Taxonomy" id="47775"/>
    <lineage>
        <taxon>Eukaryota</taxon>
        <taxon>Viridiplantae</taxon>
        <taxon>Chlorophyta</taxon>
        <taxon>core chlorophytes</taxon>
        <taxon>Chlorophyceae</taxon>
        <taxon>CS clade</taxon>
        <taxon>Chlamydomonadales</taxon>
        <taxon>Astrephomenaceae</taxon>
        <taxon>Astrephomene</taxon>
    </lineage>
</organism>
<dbReference type="InterPro" id="IPR002562">
    <property type="entry name" value="3'-5'_exonuclease_dom"/>
</dbReference>
<feature type="compositionally biased region" description="Basic and acidic residues" evidence="3">
    <location>
        <begin position="262"/>
        <end position="271"/>
    </location>
</feature>
<keyword evidence="1" id="KW-0540">Nuclease</keyword>
<feature type="region of interest" description="Disordered" evidence="3">
    <location>
        <begin position="77"/>
        <end position="126"/>
    </location>
</feature>
<evidence type="ECO:0000313" key="6">
    <source>
        <dbReference type="Proteomes" id="UP001054857"/>
    </source>
</evidence>
<dbReference type="GO" id="GO:0008408">
    <property type="term" value="F:3'-5' exonuclease activity"/>
    <property type="evidence" value="ECO:0007669"/>
    <property type="project" value="InterPro"/>
</dbReference>
<feature type="compositionally biased region" description="Low complexity" evidence="3">
    <location>
        <begin position="433"/>
        <end position="447"/>
    </location>
</feature>
<feature type="region of interest" description="Disordered" evidence="3">
    <location>
        <begin position="386"/>
        <end position="409"/>
    </location>
</feature>
<feature type="compositionally biased region" description="Low complexity" evidence="3">
    <location>
        <begin position="491"/>
        <end position="504"/>
    </location>
</feature>
<feature type="compositionally biased region" description="Low complexity" evidence="3">
    <location>
        <begin position="1059"/>
        <end position="1085"/>
    </location>
</feature>
<feature type="region of interest" description="Disordered" evidence="3">
    <location>
        <begin position="915"/>
        <end position="965"/>
    </location>
</feature>
<feature type="compositionally biased region" description="Low complexity" evidence="3">
    <location>
        <begin position="930"/>
        <end position="959"/>
    </location>
</feature>
<evidence type="ECO:0000256" key="3">
    <source>
        <dbReference type="SAM" id="MobiDB-lite"/>
    </source>
</evidence>
<proteinExistence type="predicted"/>
<evidence type="ECO:0000259" key="4">
    <source>
        <dbReference type="Pfam" id="PF01612"/>
    </source>
</evidence>